<evidence type="ECO:0000313" key="1">
    <source>
        <dbReference type="EMBL" id="KAF5835839.1"/>
    </source>
</evidence>
<organism evidence="1 2">
    <name type="scientific">Dunaliella salina</name>
    <name type="common">Green alga</name>
    <name type="synonym">Protococcus salinus</name>
    <dbReference type="NCBI Taxonomy" id="3046"/>
    <lineage>
        <taxon>Eukaryota</taxon>
        <taxon>Viridiplantae</taxon>
        <taxon>Chlorophyta</taxon>
        <taxon>core chlorophytes</taxon>
        <taxon>Chlorophyceae</taxon>
        <taxon>CS clade</taxon>
        <taxon>Chlamydomonadales</taxon>
        <taxon>Dunaliellaceae</taxon>
        <taxon>Dunaliella</taxon>
    </lineage>
</organism>
<proteinExistence type="predicted"/>
<reference evidence="1" key="1">
    <citation type="submission" date="2017-08" db="EMBL/GenBank/DDBJ databases">
        <authorList>
            <person name="Polle J.E."/>
            <person name="Barry K."/>
            <person name="Cushman J."/>
            <person name="Schmutz J."/>
            <person name="Tran D."/>
            <person name="Hathwaick L.T."/>
            <person name="Yim W.C."/>
            <person name="Jenkins J."/>
            <person name="Mckie-Krisberg Z.M."/>
            <person name="Prochnik S."/>
            <person name="Lindquist E."/>
            <person name="Dockter R.B."/>
            <person name="Adam C."/>
            <person name="Molina H."/>
            <person name="Bunkerborg J."/>
            <person name="Jin E."/>
            <person name="Buchheim M."/>
            <person name="Magnuson J."/>
        </authorList>
    </citation>
    <scope>NUCLEOTIDE SEQUENCE</scope>
    <source>
        <strain evidence="1">CCAP 19/18</strain>
    </source>
</reference>
<gene>
    <name evidence="1" type="ORF">DUNSADRAFT_6826</name>
</gene>
<accession>A0ABQ7GMJ6</accession>
<name>A0ABQ7GMJ6_DUNSA</name>
<dbReference type="Proteomes" id="UP000815325">
    <property type="component" value="Unassembled WGS sequence"/>
</dbReference>
<protein>
    <recommendedName>
        <fullName evidence="3">Encoded protein</fullName>
    </recommendedName>
</protein>
<comment type="caution">
    <text evidence="1">The sequence shown here is derived from an EMBL/GenBank/DDBJ whole genome shotgun (WGS) entry which is preliminary data.</text>
</comment>
<evidence type="ECO:0000313" key="2">
    <source>
        <dbReference type="Proteomes" id="UP000815325"/>
    </source>
</evidence>
<dbReference type="EMBL" id="MU069686">
    <property type="protein sequence ID" value="KAF5835839.1"/>
    <property type="molecule type" value="Genomic_DNA"/>
</dbReference>
<sequence>MLRFIAYAPFIHVHSNKCIIEPIAKSSLLCCITEHEHMNARLSQQQDSKEYRTLVTSKGGAPGSIH</sequence>
<keyword evidence="2" id="KW-1185">Reference proteome</keyword>
<evidence type="ECO:0008006" key="3">
    <source>
        <dbReference type="Google" id="ProtNLM"/>
    </source>
</evidence>